<evidence type="ECO:0000256" key="1">
    <source>
        <dbReference type="SAM" id="MobiDB-lite"/>
    </source>
</evidence>
<feature type="compositionally biased region" description="Pro residues" evidence="1">
    <location>
        <begin position="35"/>
        <end position="44"/>
    </location>
</feature>
<feature type="compositionally biased region" description="Polar residues" evidence="1">
    <location>
        <begin position="71"/>
        <end position="85"/>
    </location>
</feature>
<name>A0A7R9KV43_9ACAR</name>
<keyword evidence="3" id="KW-1185">Reference proteome</keyword>
<organism evidence="2">
    <name type="scientific">Medioppia subpectinata</name>
    <dbReference type="NCBI Taxonomy" id="1979941"/>
    <lineage>
        <taxon>Eukaryota</taxon>
        <taxon>Metazoa</taxon>
        <taxon>Ecdysozoa</taxon>
        <taxon>Arthropoda</taxon>
        <taxon>Chelicerata</taxon>
        <taxon>Arachnida</taxon>
        <taxon>Acari</taxon>
        <taxon>Acariformes</taxon>
        <taxon>Sarcoptiformes</taxon>
        <taxon>Oribatida</taxon>
        <taxon>Brachypylina</taxon>
        <taxon>Oppioidea</taxon>
        <taxon>Oppiidae</taxon>
        <taxon>Medioppia</taxon>
    </lineage>
</organism>
<dbReference type="EMBL" id="OC860739">
    <property type="protein sequence ID" value="CAD7628852.1"/>
    <property type="molecule type" value="Genomic_DNA"/>
</dbReference>
<dbReference type="OrthoDB" id="10530605at2759"/>
<evidence type="ECO:0000313" key="2">
    <source>
        <dbReference type="EMBL" id="CAD7628852.1"/>
    </source>
</evidence>
<accession>A0A7R9KV43</accession>
<feature type="region of interest" description="Disordered" evidence="1">
    <location>
        <begin position="27"/>
        <end position="94"/>
    </location>
</feature>
<dbReference type="AlphaFoldDB" id="A0A7R9KV43"/>
<proteinExistence type="predicted"/>
<dbReference type="Proteomes" id="UP000759131">
    <property type="component" value="Unassembled WGS sequence"/>
</dbReference>
<sequence length="122" mass="13689">MRCDEQKHLKHSTTHFLQVVSVHIMESIMESPTTESPPPPPTPTPTGSGIFRSITPTPEGRRFSMRPNITLVASQKNPGLNTNIQTPPPTTDRRMKLTRGKSIKLDYMDDCASLDDELWETS</sequence>
<protein>
    <submittedName>
        <fullName evidence="2">Uncharacterized protein</fullName>
    </submittedName>
</protein>
<dbReference type="EMBL" id="CAJPIZ010006164">
    <property type="protein sequence ID" value="CAG2109282.1"/>
    <property type="molecule type" value="Genomic_DNA"/>
</dbReference>
<gene>
    <name evidence="2" type="ORF">OSB1V03_LOCUS9271</name>
</gene>
<reference evidence="2" key="1">
    <citation type="submission" date="2020-11" db="EMBL/GenBank/DDBJ databases">
        <authorList>
            <person name="Tran Van P."/>
        </authorList>
    </citation>
    <scope>NUCLEOTIDE SEQUENCE</scope>
</reference>
<evidence type="ECO:0000313" key="3">
    <source>
        <dbReference type="Proteomes" id="UP000759131"/>
    </source>
</evidence>